<dbReference type="EMBL" id="LXQA010087429">
    <property type="protein sequence ID" value="MCI13240.1"/>
    <property type="molecule type" value="Genomic_DNA"/>
</dbReference>
<feature type="non-terminal residue" evidence="2">
    <location>
        <position position="186"/>
    </location>
</feature>
<dbReference type="AlphaFoldDB" id="A0A392PP71"/>
<comment type="caution">
    <text evidence="2">The sequence shown here is derived from an EMBL/GenBank/DDBJ whole genome shotgun (WGS) entry which is preliminary data.</text>
</comment>
<evidence type="ECO:0000256" key="1">
    <source>
        <dbReference type="SAM" id="MobiDB-lite"/>
    </source>
</evidence>
<feature type="region of interest" description="Disordered" evidence="1">
    <location>
        <begin position="132"/>
        <end position="160"/>
    </location>
</feature>
<keyword evidence="3" id="KW-1185">Reference proteome</keyword>
<proteinExistence type="predicted"/>
<sequence length="186" mass="20805">MNNIGVSYEVSTEEKCATKEIDSGSLKHSSEQPDRNIPVTTIVTPSITKNHVSVVDVIEENHDVIEKNGGEATHNKEFETTLTPQPEKIVKMVTNKKEMAKKESHRKEEEEAMFDEAVSVVQRRKEKTIVFEAPPVPDPPDSGRLAVAPPEPKPPDTAPSWKRFIVTGEEKDLEKPRVKSTILKRG</sequence>
<dbReference type="Proteomes" id="UP000265520">
    <property type="component" value="Unassembled WGS sequence"/>
</dbReference>
<reference evidence="2 3" key="1">
    <citation type="journal article" date="2018" name="Front. Plant Sci.">
        <title>Red Clover (Trifolium pratense) and Zigzag Clover (T. medium) - A Picture of Genomic Similarities and Differences.</title>
        <authorList>
            <person name="Dluhosova J."/>
            <person name="Istvanek J."/>
            <person name="Nedelnik J."/>
            <person name="Repkova J."/>
        </authorList>
    </citation>
    <scope>NUCLEOTIDE SEQUENCE [LARGE SCALE GENOMIC DNA]</scope>
    <source>
        <strain evidence="3">cv. 10/8</strain>
        <tissue evidence="2">Leaf</tissue>
    </source>
</reference>
<evidence type="ECO:0000313" key="3">
    <source>
        <dbReference type="Proteomes" id="UP000265520"/>
    </source>
</evidence>
<organism evidence="2 3">
    <name type="scientific">Trifolium medium</name>
    <dbReference type="NCBI Taxonomy" id="97028"/>
    <lineage>
        <taxon>Eukaryota</taxon>
        <taxon>Viridiplantae</taxon>
        <taxon>Streptophyta</taxon>
        <taxon>Embryophyta</taxon>
        <taxon>Tracheophyta</taxon>
        <taxon>Spermatophyta</taxon>
        <taxon>Magnoliopsida</taxon>
        <taxon>eudicotyledons</taxon>
        <taxon>Gunneridae</taxon>
        <taxon>Pentapetalae</taxon>
        <taxon>rosids</taxon>
        <taxon>fabids</taxon>
        <taxon>Fabales</taxon>
        <taxon>Fabaceae</taxon>
        <taxon>Papilionoideae</taxon>
        <taxon>50 kb inversion clade</taxon>
        <taxon>NPAAA clade</taxon>
        <taxon>Hologalegina</taxon>
        <taxon>IRL clade</taxon>
        <taxon>Trifolieae</taxon>
        <taxon>Trifolium</taxon>
    </lineage>
</organism>
<evidence type="ECO:0000313" key="2">
    <source>
        <dbReference type="EMBL" id="MCI13240.1"/>
    </source>
</evidence>
<accession>A0A392PP71</accession>
<name>A0A392PP71_9FABA</name>
<protein>
    <submittedName>
        <fullName evidence="2">Uncharacterized protein</fullName>
    </submittedName>
</protein>